<evidence type="ECO:0000313" key="2">
    <source>
        <dbReference type="EMBL" id="KAK3056898.1"/>
    </source>
</evidence>
<dbReference type="EMBL" id="JAWDJX010000004">
    <property type="protein sequence ID" value="KAK3056898.1"/>
    <property type="molecule type" value="Genomic_DNA"/>
</dbReference>
<organism evidence="2 3">
    <name type="scientific">Extremus antarcticus</name>
    <dbReference type="NCBI Taxonomy" id="702011"/>
    <lineage>
        <taxon>Eukaryota</taxon>
        <taxon>Fungi</taxon>
        <taxon>Dikarya</taxon>
        <taxon>Ascomycota</taxon>
        <taxon>Pezizomycotina</taxon>
        <taxon>Dothideomycetes</taxon>
        <taxon>Dothideomycetidae</taxon>
        <taxon>Mycosphaerellales</taxon>
        <taxon>Extremaceae</taxon>
        <taxon>Extremus</taxon>
    </lineage>
</organism>
<accession>A0AAJ0GG65</accession>
<feature type="compositionally biased region" description="Low complexity" evidence="1">
    <location>
        <begin position="27"/>
        <end position="39"/>
    </location>
</feature>
<protein>
    <submittedName>
        <fullName evidence="2">Uncharacterized protein</fullName>
    </submittedName>
</protein>
<dbReference type="AlphaFoldDB" id="A0AAJ0GG65"/>
<reference evidence="2" key="1">
    <citation type="submission" date="2023-04" db="EMBL/GenBank/DDBJ databases">
        <title>Black Yeasts Isolated from many extreme environments.</title>
        <authorList>
            <person name="Coleine C."/>
            <person name="Stajich J.E."/>
            <person name="Selbmann L."/>
        </authorList>
    </citation>
    <scope>NUCLEOTIDE SEQUENCE</scope>
    <source>
        <strain evidence="2">CCFEE 5312</strain>
    </source>
</reference>
<comment type="caution">
    <text evidence="2">The sequence shown here is derived from an EMBL/GenBank/DDBJ whole genome shotgun (WGS) entry which is preliminary data.</text>
</comment>
<evidence type="ECO:0000313" key="3">
    <source>
        <dbReference type="Proteomes" id="UP001271007"/>
    </source>
</evidence>
<feature type="region of interest" description="Disordered" evidence="1">
    <location>
        <begin position="18"/>
        <end position="39"/>
    </location>
</feature>
<proteinExistence type="predicted"/>
<dbReference type="Proteomes" id="UP001271007">
    <property type="component" value="Unassembled WGS sequence"/>
</dbReference>
<evidence type="ECO:0000256" key="1">
    <source>
        <dbReference type="SAM" id="MobiDB-lite"/>
    </source>
</evidence>
<name>A0AAJ0GG65_9PEZI</name>
<gene>
    <name evidence="2" type="ORF">LTR09_001936</name>
</gene>
<sequence>MDSSQPSHINNISMSLTTTAHMPGLPGSDVSAEAGSSASAHAEVAQASLTGLELLEIQRLVDEEHWHNLERPDFHQRALAAQYSFPLAPSVASRPDSDTSSMAMAVSVQSLPSVKSAFSLYSLSSHIPSLVSGPTAMSGPSIHTSQAASALFFDLLEEDSEGALREPENRVEEGLHCMFGFLGCSQSFAGLERWDTHCQSHLHGHLPWEVHCPFQCAWMQAGTSGKEAWDARMSHVRSVHQGVGVVETDRRPASTLISHLWKHRIIDDAQMKELRKHGRLTGNQIFLRSERSERRRRRREQLTGLPIILGDRRRPGYSQLLESAI</sequence>
<keyword evidence="3" id="KW-1185">Reference proteome</keyword>